<comment type="caution">
    <text evidence="3">The sequence shown here is derived from an EMBL/GenBank/DDBJ whole genome shotgun (WGS) entry which is preliminary data.</text>
</comment>
<dbReference type="CDD" id="cd07381">
    <property type="entry name" value="MPP_CapA"/>
    <property type="match status" value="1"/>
</dbReference>
<evidence type="ECO:0000313" key="4">
    <source>
        <dbReference type="Proteomes" id="UP001065682"/>
    </source>
</evidence>
<dbReference type="EMBL" id="VHLL01000005">
    <property type="protein sequence ID" value="MCT8337797.1"/>
    <property type="molecule type" value="Genomic_DNA"/>
</dbReference>
<name>A0A9E5DCY4_9EURY</name>
<sequence length="388" mass="44370">MRLIFTGDFSVSGIFSQNVSSGNEILDEEIREIFQNADYVNINLENPITNAPFREKRGIALRAPPKTAEYLKDRYINICTLANNHIMDCGRIGLNNTIDSLNQNGIKFYGIGGHHSYLLLNKDNIKVALIASCHKEGPLWDGYNPAPFSFKMRDLKQLIKKIKNTDEPDYIIFSYHGGTEFNLIPEPGRRRFFHKLTDSGIDIIIGHHAHVPQGIEVHERSIIVYGLGNFCFDIPCHKKHQYTAESYFIELNLAKSKPPSITKYYIGIDGDTGHVSLNNNETVRNSFDDKLQVFQTSKKYNSHWEREAFRVYFGNKLTSNANNSEKILKRSASPNKMNKRVQNSINQRGLIRTMYLSMRVIIRDIVHPARRVLLIGATKYVFKRTGNG</sequence>
<dbReference type="SUPFAM" id="SSF56300">
    <property type="entry name" value="Metallo-dependent phosphatases"/>
    <property type="match status" value="1"/>
</dbReference>
<organism evidence="3 4">
    <name type="scientific">Methanoculleus formosensis</name>
    <dbReference type="NCBI Taxonomy" id="2590886"/>
    <lineage>
        <taxon>Archaea</taxon>
        <taxon>Methanobacteriati</taxon>
        <taxon>Methanobacteriota</taxon>
        <taxon>Stenosarchaea group</taxon>
        <taxon>Methanomicrobia</taxon>
        <taxon>Methanomicrobiales</taxon>
        <taxon>Methanomicrobiaceae</taxon>
        <taxon>Methanoculleus</taxon>
    </lineage>
</organism>
<dbReference type="RefSeq" id="WP_261597904.1">
    <property type="nucleotide sequence ID" value="NZ_VHLL01000005.1"/>
</dbReference>
<dbReference type="AlphaFoldDB" id="A0A9E5DCY4"/>
<accession>A0A9E5DCY4</accession>
<gene>
    <name evidence="3" type="ORF">FKB36_09950</name>
</gene>
<evidence type="ECO:0000259" key="2">
    <source>
        <dbReference type="SMART" id="SM00854"/>
    </source>
</evidence>
<keyword evidence="4" id="KW-1185">Reference proteome</keyword>
<dbReference type="PANTHER" id="PTHR33393">
    <property type="entry name" value="POLYGLUTAMINE SYNTHESIS ACCESSORY PROTEIN RV0574C-RELATED"/>
    <property type="match status" value="1"/>
</dbReference>
<protein>
    <submittedName>
        <fullName evidence="3">CapA family protein</fullName>
    </submittedName>
</protein>
<comment type="similarity">
    <text evidence="1">Belongs to the CapA family.</text>
</comment>
<dbReference type="InterPro" id="IPR019079">
    <property type="entry name" value="Capsule_synth_CapA"/>
</dbReference>
<dbReference type="SMART" id="SM00854">
    <property type="entry name" value="PGA_cap"/>
    <property type="match status" value="1"/>
</dbReference>
<dbReference type="Pfam" id="PF09587">
    <property type="entry name" value="PGA_cap"/>
    <property type="match status" value="1"/>
</dbReference>
<dbReference type="Proteomes" id="UP001065682">
    <property type="component" value="Unassembled WGS sequence"/>
</dbReference>
<proteinExistence type="inferred from homology"/>
<dbReference type="InterPro" id="IPR029052">
    <property type="entry name" value="Metallo-depent_PP-like"/>
</dbReference>
<reference evidence="3" key="1">
    <citation type="submission" date="2019-06" db="EMBL/GenBank/DDBJ databases">
        <title>Methanoculleus strain from Tamsui River, Taipei, Taiwan.</title>
        <authorList>
            <person name="You Y.-T."/>
            <person name="Chen S.-C."/>
            <person name="Lai S.-J."/>
            <person name="Lee Y.-C."/>
            <person name="Lai M.-C."/>
        </authorList>
    </citation>
    <scope>NUCLEOTIDE SEQUENCE</scope>
    <source>
        <strain evidence="3">Afa-1</strain>
    </source>
</reference>
<dbReference type="PANTHER" id="PTHR33393:SF11">
    <property type="entry name" value="POLYGLUTAMINE SYNTHESIS ACCESSORY PROTEIN RV0574C-RELATED"/>
    <property type="match status" value="1"/>
</dbReference>
<dbReference type="InterPro" id="IPR052169">
    <property type="entry name" value="CW_Biosynth-Accessory"/>
</dbReference>
<evidence type="ECO:0000313" key="3">
    <source>
        <dbReference type="EMBL" id="MCT8337797.1"/>
    </source>
</evidence>
<feature type="domain" description="Capsule synthesis protein CapA" evidence="2">
    <location>
        <begin position="2"/>
        <end position="234"/>
    </location>
</feature>
<dbReference type="Gene3D" id="3.60.21.10">
    <property type="match status" value="1"/>
</dbReference>
<evidence type="ECO:0000256" key="1">
    <source>
        <dbReference type="ARBA" id="ARBA00005662"/>
    </source>
</evidence>